<keyword evidence="3" id="KW-0479">Metal-binding</keyword>
<keyword evidence="2" id="KW-0500">Molybdenum</keyword>
<dbReference type="GO" id="GO:0050626">
    <property type="term" value="F:trimethylamine-N-oxide reductase (cytochrome c) activity"/>
    <property type="evidence" value="ECO:0007669"/>
    <property type="project" value="UniProtKB-EC"/>
</dbReference>
<dbReference type="Gene3D" id="2.40.40.20">
    <property type="match status" value="1"/>
</dbReference>
<evidence type="ECO:0000259" key="6">
    <source>
        <dbReference type="Pfam" id="PF01568"/>
    </source>
</evidence>
<dbReference type="EC" id="1.7.2.3" evidence="7"/>
<comment type="cofactor">
    <cofactor evidence="1">
        <name>Mo-bis(molybdopterin guanine dinucleotide)</name>
        <dbReference type="ChEBI" id="CHEBI:60539"/>
    </cofactor>
</comment>
<dbReference type="EMBL" id="UGVC01000008">
    <property type="protein sequence ID" value="SUD98928.1"/>
    <property type="molecule type" value="Genomic_DNA"/>
</dbReference>
<evidence type="ECO:0000313" key="8">
    <source>
        <dbReference type="Proteomes" id="UP000254123"/>
    </source>
</evidence>
<evidence type="ECO:0000256" key="3">
    <source>
        <dbReference type="ARBA" id="ARBA00022723"/>
    </source>
</evidence>
<organism evidence="7 8">
    <name type="scientific">Psychrobacter phenylpyruvicus</name>
    <dbReference type="NCBI Taxonomy" id="29432"/>
    <lineage>
        <taxon>Bacteria</taxon>
        <taxon>Pseudomonadati</taxon>
        <taxon>Pseudomonadota</taxon>
        <taxon>Gammaproteobacteria</taxon>
        <taxon>Moraxellales</taxon>
        <taxon>Moraxellaceae</taxon>
        <taxon>Psychrobacter</taxon>
    </lineage>
</organism>
<dbReference type="InterPro" id="IPR009010">
    <property type="entry name" value="Asp_de-COase-like_dom_sf"/>
</dbReference>
<dbReference type="GO" id="GO:0009061">
    <property type="term" value="P:anaerobic respiration"/>
    <property type="evidence" value="ECO:0007669"/>
    <property type="project" value="TreeGrafter"/>
</dbReference>
<keyword evidence="4 7" id="KW-0560">Oxidoreductase</keyword>
<sequence length="92" mass="10269">MLQSVHPDTRLHSQTCESEERRATYTVQDREPCYIGPEDAKARGIKDGDLVRVFNDRGQLLAGAVISDNFPPALFVFKKGRGTVLQVRKLGP</sequence>
<dbReference type="AlphaFoldDB" id="A0A379LSF0"/>
<feature type="domain" description="Molybdopterin dinucleotide-binding" evidence="6">
    <location>
        <begin position="2"/>
        <end position="74"/>
    </location>
</feature>
<dbReference type="RefSeq" id="WP_228707648.1">
    <property type="nucleotide sequence ID" value="NZ_UGVC01000008.1"/>
</dbReference>
<proteinExistence type="predicted"/>
<reference evidence="7 8" key="1">
    <citation type="submission" date="2018-06" db="EMBL/GenBank/DDBJ databases">
        <authorList>
            <consortium name="Pathogen Informatics"/>
            <person name="Doyle S."/>
        </authorList>
    </citation>
    <scope>NUCLEOTIDE SEQUENCE [LARGE SCALE GENOMIC DNA]</scope>
    <source>
        <strain evidence="7 8">NCTC10526</strain>
    </source>
</reference>
<gene>
    <name evidence="7" type="primary">torA_2</name>
    <name evidence="7" type="ORF">NCTC10526_02917</name>
</gene>
<dbReference type="GO" id="GO:0030151">
    <property type="term" value="F:molybdenum ion binding"/>
    <property type="evidence" value="ECO:0007669"/>
    <property type="project" value="TreeGrafter"/>
</dbReference>
<dbReference type="PANTHER" id="PTHR43742:SF4">
    <property type="entry name" value="TRIMETHYLAMINE-N-OXIDE REDUCTASE 1"/>
    <property type="match status" value="1"/>
</dbReference>
<evidence type="ECO:0000256" key="2">
    <source>
        <dbReference type="ARBA" id="ARBA00022505"/>
    </source>
</evidence>
<dbReference type="Proteomes" id="UP000254123">
    <property type="component" value="Unassembled WGS sequence"/>
</dbReference>
<dbReference type="GO" id="GO:0043546">
    <property type="term" value="F:molybdopterin cofactor binding"/>
    <property type="evidence" value="ECO:0007669"/>
    <property type="project" value="InterPro"/>
</dbReference>
<dbReference type="InterPro" id="IPR006657">
    <property type="entry name" value="MoPterin_dinucl-bd_dom"/>
</dbReference>
<dbReference type="PANTHER" id="PTHR43742">
    <property type="entry name" value="TRIMETHYLAMINE-N-OXIDE REDUCTASE"/>
    <property type="match status" value="1"/>
</dbReference>
<dbReference type="Pfam" id="PF01568">
    <property type="entry name" value="Molydop_binding"/>
    <property type="match status" value="1"/>
</dbReference>
<evidence type="ECO:0000313" key="7">
    <source>
        <dbReference type="EMBL" id="SUD98928.1"/>
    </source>
</evidence>
<name>A0A379LSF0_9GAMM</name>
<evidence type="ECO:0000256" key="4">
    <source>
        <dbReference type="ARBA" id="ARBA00023002"/>
    </source>
</evidence>
<dbReference type="InterPro" id="IPR006655">
    <property type="entry name" value="Mopterin_OxRdtase_prok_CS"/>
</dbReference>
<evidence type="ECO:0000256" key="5">
    <source>
        <dbReference type="SAM" id="MobiDB-lite"/>
    </source>
</evidence>
<evidence type="ECO:0000256" key="1">
    <source>
        <dbReference type="ARBA" id="ARBA00001942"/>
    </source>
</evidence>
<protein>
    <submittedName>
        <fullName evidence="7">Trimethylamine-N-oxide reductase</fullName>
        <ecNumber evidence="7">1.7.2.3</ecNumber>
    </submittedName>
</protein>
<keyword evidence="8" id="KW-1185">Reference proteome</keyword>
<dbReference type="PROSITE" id="PS00932">
    <property type="entry name" value="MOLYBDOPTERIN_PROK_3"/>
    <property type="match status" value="1"/>
</dbReference>
<dbReference type="SUPFAM" id="SSF50692">
    <property type="entry name" value="ADC-like"/>
    <property type="match status" value="1"/>
</dbReference>
<accession>A0A379LSF0</accession>
<dbReference type="GO" id="GO:0009055">
    <property type="term" value="F:electron transfer activity"/>
    <property type="evidence" value="ECO:0007669"/>
    <property type="project" value="TreeGrafter"/>
</dbReference>
<dbReference type="InterPro" id="IPR050612">
    <property type="entry name" value="Prok_Mopterin_Oxidored"/>
</dbReference>
<dbReference type="GO" id="GO:0030288">
    <property type="term" value="C:outer membrane-bounded periplasmic space"/>
    <property type="evidence" value="ECO:0007669"/>
    <property type="project" value="TreeGrafter"/>
</dbReference>
<feature type="region of interest" description="Disordered" evidence="5">
    <location>
        <begin position="1"/>
        <end position="24"/>
    </location>
</feature>